<dbReference type="AlphaFoldDB" id="A0A7L5BYP4"/>
<dbReference type="PANTHER" id="PTHR33337:SF40">
    <property type="entry name" value="CENP-V_GFA DOMAIN-CONTAINING PROTEIN-RELATED"/>
    <property type="match status" value="1"/>
</dbReference>
<keyword evidence="3" id="KW-0862">Zinc</keyword>
<reference evidence="6 7" key="1">
    <citation type="submission" date="2020-02" db="EMBL/GenBank/DDBJ databases">
        <title>complete genome sequence of Rhodobacteraceae bacterium.</title>
        <authorList>
            <person name="Park J."/>
            <person name="Kim Y.-S."/>
            <person name="Kim K.-H."/>
        </authorList>
    </citation>
    <scope>NUCLEOTIDE SEQUENCE [LARGE SCALE GENOMIC DNA]</scope>
    <source>
        <strain evidence="6 7">RR4-56</strain>
    </source>
</reference>
<dbReference type="RefSeq" id="WP_165098535.1">
    <property type="nucleotide sequence ID" value="NZ_CP049056.1"/>
</dbReference>
<dbReference type="Gene3D" id="3.90.1590.10">
    <property type="entry name" value="glutathione-dependent formaldehyde- activating enzyme (gfa)"/>
    <property type="match status" value="1"/>
</dbReference>
<keyword evidence="4" id="KW-0456">Lyase</keyword>
<sequence length="141" mass="15167">MITCKGACFCGTVEVETTGEPVVQGFCHCADCRAWSATPVTAFALWPAAMMKATRGEADLASFSRTEGTVRRHCVHCGGAVMTVNDGGALIDVYPPLLPGFAFRPRSHVHYGQRMVDMKDGLPKYRDLPARAGGSDEMIAE</sequence>
<dbReference type="InterPro" id="IPR011057">
    <property type="entry name" value="Mss4-like_sf"/>
</dbReference>
<evidence type="ECO:0000256" key="2">
    <source>
        <dbReference type="ARBA" id="ARBA00022723"/>
    </source>
</evidence>
<evidence type="ECO:0000256" key="4">
    <source>
        <dbReference type="ARBA" id="ARBA00023239"/>
    </source>
</evidence>
<evidence type="ECO:0000259" key="5">
    <source>
        <dbReference type="PROSITE" id="PS51891"/>
    </source>
</evidence>
<dbReference type="Proteomes" id="UP000503336">
    <property type="component" value="Chromosome"/>
</dbReference>
<dbReference type="EMBL" id="CP049056">
    <property type="protein sequence ID" value="QIE55958.1"/>
    <property type="molecule type" value="Genomic_DNA"/>
</dbReference>
<dbReference type="KEGG" id="hdh:G5B40_11140"/>
<evidence type="ECO:0000313" key="7">
    <source>
        <dbReference type="Proteomes" id="UP000503336"/>
    </source>
</evidence>
<evidence type="ECO:0000256" key="1">
    <source>
        <dbReference type="ARBA" id="ARBA00005495"/>
    </source>
</evidence>
<evidence type="ECO:0000313" key="6">
    <source>
        <dbReference type="EMBL" id="QIE55958.1"/>
    </source>
</evidence>
<name>A0A7L5BYP4_9RHOB</name>
<gene>
    <name evidence="6" type="ORF">G5B40_11140</name>
</gene>
<dbReference type="GO" id="GO:0046872">
    <property type="term" value="F:metal ion binding"/>
    <property type="evidence" value="ECO:0007669"/>
    <property type="project" value="UniProtKB-KW"/>
</dbReference>
<accession>A0A7L5BYP4</accession>
<dbReference type="SUPFAM" id="SSF51316">
    <property type="entry name" value="Mss4-like"/>
    <property type="match status" value="1"/>
</dbReference>
<dbReference type="PANTHER" id="PTHR33337">
    <property type="entry name" value="GFA DOMAIN-CONTAINING PROTEIN"/>
    <property type="match status" value="1"/>
</dbReference>
<organism evidence="6 7">
    <name type="scientific">Pikeienuella piscinae</name>
    <dbReference type="NCBI Taxonomy" id="2748098"/>
    <lineage>
        <taxon>Bacteria</taxon>
        <taxon>Pseudomonadati</taxon>
        <taxon>Pseudomonadota</taxon>
        <taxon>Alphaproteobacteria</taxon>
        <taxon>Rhodobacterales</taxon>
        <taxon>Paracoccaceae</taxon>
        <taxon>Pikeienuella</taxon>
    </lineage>
</organism>
<comment type="similarity">
    <text evidence="1">Belongs to the Gfa family.</text>
</comment>
<proteinExistence type="inferred from homology"/>
<keyword evidence="7" id="KW-1185">Reference proteome</keyword>
<dbReference type="Pfam" id="PF04828">
    <property type="entry name" value="GFA"/>
    <property type="match status" value="1"/>
</dbReference>
<dbReference type="GO" id="GO:0016846">
    <property type="term" value="F:carbon-sulfur lyase activity"/>
    <property type="evidence" value="ECO:0007669"/>
    <property type="project" value="InterPro"/>
</dbReference>
<keyword evidence="2" id="KW-0479">Metal-binding</keyword>
<evidence type="ECO:0000256" key="3">
    <source>
        <dbReference type="ARBA" id="ARBA00022833"/>
    </source>
</evidence>
<protein>
    <submittedName>
        <fullName evidence="6">GFA family protein</fullName>
    </submittedName>
</protein>
<dbReference type="PROSITE" id="PS51891">
    <property type="entry name" value="CENP_V_GFA"/>
    <property type="match status" value="1"/>
</dbReference>
<dbReference type="InterPro" id="IPR006913">
    <property type="entry name" value="CENP-V/GFA"/>
</dbReference>
<feature type="domain" description="CENP-V/GFA" evidence="5">
    <location>
        <begin position="4"/>
        <end position="117"/>
    </location>
</feature>